<protein>
    <submittedName>
        <fullName evidence="4">NAD(P)-binding protein</fullName>
    </submittedName>
</protein>
<dbReference type="EMBL" id="JAPZBO010000009">
    <property type="protein sequence ID" value="KAJ5302913.1"/>
    <property type="molecule type" value="Genomic_DNA"/>
</dbReference>
<dbReference type="SUPFAM" id="SSF51735">
    <property type="entry name" value="NAD(P)-binding Rossmann-fold domains"/>
    <property type="match status" value="1"/>
</dbReference>
<dbReference type="Proteomes" id="UP001147746">
    <property type="component" value="Unassembled WGS sequence"/>
</dbReference>
<comment type="similarity">
    <text evidence="1">Belongs to the short-chain dehydrogenases/reductases (SDR) family.</text>
</comment>
<dbReference type="PRINTS" id="PR00081">
    <property type="entry name" value="GDHRDH"/>
</dbReference>
<name>A0A9W9H323_9EURO</name>
<accession>A0A9W9H323</accession>
<gene>
    <name evidence="4" type="ORF">N7476_009712</name>
</gene>
<dbReference type="InterPro" id="IPR057571">
    <property type="entry name" value="SDR_PhqE-like"/>
</dbReference>
<evidence type="ECO:0000256" key="2">
    <source>
        <dbReference type="ARBA" id="ARBA00022857"/>
    </source>
</evidence>
<proteinExistence type="inferred from homology"/>
<reference evidence="4" key="2">
    <citation type="journal article" date="2023" name="IMA Fungus">
        <title>Comparative genomic study of the Penicillium genus elucidates a diverse pangenome and 15 lateral gene transfer events.</title>
        <authorList>
            <person name="Petersen C."/>
            <person name="Sorensen T."/>
            <person name="Nielsen M.R."/>
            <person name="Sondergaard T.E."/>
            <person name="Sorensen J.L."/>
            <person name="Fitzpatrick D.A."/>
            <person name="Frisvad J.C."/>
            <person name="Nielsen K.L."/>
        </authorList>
    </citation>
    <scope>NUCLEOTIDE SEQUENCE</scope>
    <source>
        <strain evidence="4">IBT 21472</strain>
    </source>
</reference>
<keyword evidence="3" id="KW-0560">Oxidoreductase</keyword>
<evidence type="ECO:0000256" key="3">
    <source>
        <dbReference type="ARBA" id="ARBA00023002"/>
    </source>
</evidence>
<dbReference type="Gene3D" id="3.40.50.720">
    <property type="entry name" value="NAD(P)-binding Rossmann-like Domain"/>
    <property type="match status" value="1"/>
</dbReference>
<evidence type="ECO:0000313" key="5">
    <source>
        <dbReference type="Proteomes" id="UP001147746"/>
    </source>
</evidence>
<dbReference type="PANTHER" id="PTHR43477:SF1">
    <property type="entry name" value="DIHYDROANTICAPSIN 7-DEHYDROGENASE"/>
    <property type="match status" value="1"/>
</dbReference>
<dbReference type="Pfam" id="PF23441">
    <property type="entry name" value="SDR"/>
    <property type="match status" value="1"/>
</dbReference>
<dbReference type="AlphaFoldDB" id="A0A9W9H323"/>
<sequence length="268" mass="28388">MASPSLKYTNKLAGQRVLILGGTSGLGFCVAEAAIEHGANVVISSSNQSKLDKTVARLKEAYPTQTEKQTITTHVCDLSDSANLDANFEALFQVATVGGTVKLNHIVTTAGDALSLPPLSDVTSEVVQKSMHVRFVAPAVMAKYVEKYVEKSPASSFTMTGGVRGRKPAPGWSLATSVSVAVEGLARGLALDLKPIRVNVVSPGAVHTELFGWLPQEQLNGMLEMFKTSSTTGTVGRPEDLAESYIYLMKDQFITGSVIESNGGTLLV</sequence>
<keyword evidence="5" id="KW-1185">Reference proteome</keyword>
<dbReference type="InterPro" id="IPR051122">
    <property type="entry name" value="SDR_DHRS6-like"/>
</dbReference>
<dbReference type="InterPro" id="IPR002347">
    <property type="entry name" value="SDR_fam"/>
</dbReference>
<organism evidence="4 5">
    <name type="scientific">Penicillium atrosanguineum</name>
    <dbReference type="NCBI Taxonomy" id="1132637"/>
    <lineage>
        <taxon>Eukaryota</taxon>
        <taxon>Fungi</taxon>
        <taxon>Dikarya</taxon>
        <taxon>Ascomycota</taxon>
        <taxon>Pezizomycotina</taxon>
        <taxon>Eurotiomycetes</taxon>
        <taxon>Eurotiomycetidae</taxon>
        <taxon>Eurotiales</taxon>
        <taxon>Aspergillaceae</taxon>
        <taxon>Penicillium</taxon>
    </lineage>
</organism>
<dbReference type="InterPro" id="IPR036291">
    <property type="entry name" value="NAD(P)-bd_dom_sf"/>
</dbReference>
<dbReference type="OrthoDB" id="294295at2759"/>
<evidence type="ECO:0000256" key="1">
    <source>
        <dbReference type="ARBA" id="ARBA00006484"/>
    </source>
</evidence>
<dbReference type="CDD" id="cd05233">
    <property type="entry name" value="SDR_c"/>
    <property type="match status" value="1"/>
</dbReference>
<dbReference type="PANTHER" id="PTHR43477">
    <property type="entry name" value="DIHYDROANTICAPSIN 7-DEHYDROGENASE"/>
    <property type="match status" value="1"/>
</dbReference>
<evidence type="ECO:0000313" key="4">
    <source>
        <dbReference type="EMBL" id="KAJ5302913.1"/>
    </source>
</evidence>
<keyword evidence="2" id="KW-0521">NADP</keyword>
<dbReference type="GO" id="GO:0016491">
    <property type="term" value="F:oxidoreductase activity"/>
    <property type="evidence" value="ECO:0007669"/>
    <property type="project" value="UniProtKB-KW"/>
</dbReference>
<reference evidence="4" key="1">
    <citation type="submission" date="2022-12" db="EMBL/GenBank/DDBJ databases">
        <authorList>
            <person name="Petersen C."/>
        </authorList>
    </citation>
    <scope>NUCLEOTIDE SEQUENCE</scope>
    <source>
        <strain evidence="4">IBT 21472</strain>
    </source>
</reference>
<comment type="caution">
    <text evidence="4">The sequence shown here is derived from an EMBL/GenBank/DDBJ whole genome shotgun (WGS) entry which is preliminary data.</text>
</comment>